<evidence type="ECO:0000313" key="3">
    <source>
        <dbReference type="EMBL" id="GLS26638.1"/>
    </source>
</evidence>
<evidence type="ECO:0000313" key="4">
    <source>
        <dbReference type="Proteomes" id="UP001156870"/>
    </source>
</evidence>
<dbReference type="EMBL" id="BSPD01000056">
    <property type="protein sequence ID" value="GLS26638.1"/>
    <property type="molecule type" value="Genomic_DNA"/>
</dbReference>
<dbReference type="SMART" id="SM00332">
    <property type="entry name" value="PP2Cc"/>
    <property type="match status" value="1"/>
</dbReference>
<dbReference type="SMART" id="SM00331">
    <property type="entry name" value="PP2C_SIG"/>
    <property type="match status" value="1"/>
</dbReference>
<feature type="region of interest" description="Disordered" evidence="1">
    <location>
        <begin position="348"/>
        <end position="425"/>
    </location>
</feature>
<dbReference type="GO" id="GO:0004722">
    <property type="term" value="F:protein serine/threonine phosphatase activity"/>
    <property type="evidence" value="ECO:0007669"/>
    <property type="project" value="InterPro"/>
</dbReference>
<feature type="domain" description="PPM-type phosphatase" evidence="2">
    <location>
        <begin position="10"/>
        <end position="240"/>
    </location>
</feature>
<dbReference type="Proteomes" id="UP001156870">
    <property type="component" value="Unassembled WGS sequence"/>
</dbReference>
<dbReference type="CDD" id="cd00143">
    <property type="entry name" value="PP2Cc"/>
    <property type="match status" value="1"/>
</dbReference>
<evidence type="ECO:0000259" key="2">
    <source>
        <dbReference type="PROSITE" id="PS51746"/>
    </source>
</evidence>
<proteinExistence type="predicted"/>
<evidence type="ECO:0000256" key="1">
    <source>
        <dbReference type="SAM" id="MobiDB-lite"/>
    </source>
</evidence>
<gene>
    <name evidence="3" type="ORF">GCM10007877_23540</name>
</gene>
<dbReference type="InterPro" id="IPR001932">
    <property type="entry name" value="PPM-type_phosphatase-like_dom"/>
</dbReference>
<dbReference type="PROSITE" id="PS51746">
    <property type="entry name" value="PPM_2"/>
    <property type="match status" value="1"/>
</dbReference>
<feature type="region of interest" description="Disordered" evidence="1">
    <location>
        <begin position="1"/>
        <end position="29"/>
    </location>
</feature>
<dbReference type="Pfam" id="PF00481">
    <property type="entry name" value="PP2C"/>
    <property type="match status" value="1"/>
</dbReference>
<feature type="compositionally biased region" description="Polar residues" evidence="1">
    <location>
        <begin position="416"/>
        <end position="425"/>
    </location>
</feature>
<dbReference type="RefSeq" id="WP_232593096.1">
    <property type="nucleotide sequence ID" value="NZ_BSPD01000056.1"/>
</dbReference>
<dbReference type="InterPro" id="IPR036457">
    <property type="entry name" value="PPM-type-like_dom_sf"/>
</dbReference>
<dbReference type="AlphaFoldDB" id="A0AA37T7Z1"/>
<protein>
    <recommendedName>
        <fullName evidence="2">PPM-type phosphatase domain-containing protein</fullName>
    </recommendedName>
</protein>
<reference evidence="3 4" key="1">
    <citation type="journal article" date="2014" name="Int. J. Syst. Evol. Microbiol.">
        <title>Complete genome sequence of Corynebacterium casei LMG S-19264T (=DSM 44701T), isolated from a smear-ripened cheese.</title>
        <authorList>
            <consortium name="US DOE Joint Genome Institute (JGI-PGF)"/>
            <person name="Walter F."/>
            <person name="Albersmeier A."/>
            <person name="Kalinowski J."/>
            <person name="Ruckert C."/>
        </authorList>
    </citation>
    <scope>NUCLEOTIDE SEQUENCE [LARGE SCALE GENOMIC DNA]</scope>
    <source>
        <strain evidence="3 4">NBRC 110095</strain>
    </source>
</reference>
<dbReference type="Gene3D" id="3.60.40.10">
    <property type="entry name" value="PPM-type phosphatase domain"/>
    <property type="match status" value="1"/>
</dbReference>
<feature type="compositionally biased region" description="Basic and acidic residues" evidence="1">
    <location>
        <begin position="381"/>
        <end position="391"/>
    </location>
</feature>
<name>A0AA37T7Z1_9GAMM</name>
<feature type="compositionally biased region" description="Basic and acidic residues" evidence="1">
    <location>
        <begin position="357"/>
        <end position="372"/>
    </location>
</feature>
<accession>A0AA37T7Z1</accession>
<keyword evidence="4" id="KW-1185">Reference proteome</keyword>
<feature type="region of interest" description="Disordered" evidence="1">
    <location>
        <begin position="266"/>
        <end position="289"/>
    </location>
</feature>
<dbReference type="InterPro" id="IPR015655">
    <property type="entry name" value="PP2C"/>
</dbReference>
<comment type="caution">
    <text evidence="3">The sequence shown here is derived from an EMBL/GenBank/DDBJ whole genome shotgun (WGS) entry which is preliminary data.</text>
</comment>
<organism evidence="3 4">
    <name type="scientific">Marinibactrum halimedae</name>
    <dbReference type="NCBI Taxonomy" id="1444977"/>
    <lineage>
        <taxon>Bacteria</taxon>
        <taxon>Pseudomonadati</taxon>
        <taxon>Pseudomonadota</taxon>
        <taxon>Gammaproteobacteria</taxon>
        <taxon>Cellvibrionales</taxon>
        <taxon>Cellvibrionaceae</taxon>
        <taxon>Marinibactrum</taxon>
    </lineage>
</organism>
<dbReference type="SUPFAM" id="SSF81606">
    <property type="entry name" value="PP2C-like"/>
    <property type="match status" value="1"/>
</dbReference>
<dbReference type="PANTHER" id="PTHR47992">
    <property type="entry name" value="PROTEIN PHOSPHATASE"/>
    <property type="match status" value="1"/>
</dbReference>
<sequence>MESELRTPRFVGTSHVGCTRRSNEDSYSGNSEKGLFVVADGMGGHQAGEVASATAILQINCAMSDGAHLEEAILKAHAVIVDQSADEDLYMGTTVIAAQMNNHHYELAWVGDSRAYAWRFGGSVNALELLSHDHSLVQQLVDRGLITPEEARVHPERNIITQCLGSRDIPRIKVGKRHLSWRRNEWLILCSDGLTGELTDGQMADILLGCRTTEEATQKLLNAALLSGANDNVTVVVIESPLNQPSAFKRLQQKLKKWYHRRPNTHSLSRKLNGKRGALSSPSPLTAHVDNVDTPVFLSTDDEIEYQGHKNQRCQNQIFQGQQHSEHDTPLATPVLKVKDAGDEPLSIEPLSIEPLEVEHKVRPSDDTERDAPQSMLDKSGMLKKDHDIKTTHGARPDSNNARSNAPRRDTDDTTQHSSFPNHKH</sequence>